<proteinExistence type="predicted"/>
<name>A0ABQ9EFR7_TEGGR</name>
<dbReference type="PANTHER" id="PTHR46682:SF1">
    <property type="entry name" value="ADHESION G-PROTEIN COUPLED RECEPTOR V1"/>
    <property type="match status" value="1"/>
</dbReference>
<dbReference type="InterPro" id="IPR026919">
    <property type="entry name" value="ADGRV1"/>
</dbReference>
<dbReference type="EMBL" id="JARBDR010000903">
    <property type="protein sequence ID" value="KAJ8304144.1"/>
    <property type="molecule type" value="Genomic_DNA"/>
</dbReference>
<evidence type="ECO:0000256" key="1">
    <source>
        <dbReference type="ARBA" id="ARBA00022729"/>
    </source>
</evidence>
<comment type="caution">
    <text evidence="5">The sequence shown here is derived from an EMBL/GenBank/DDBJ whole genome shotgun (WGS) entry which is preliminary data.</text>
</comment>
<evidence type="ECO:0000256" key="3">
    <source>
        <dbReference type="ARBA" id="ARBA00022837"/>
    </source>
</evidence>
<keyword evidence="1" id="KW-0732">Signal</keyword>
<sequence>MKKHYQAILKSDYANGYFGFLGACTPERAVTEATNTTCFVDRRRGDDGNVNITWGVFQITDNGPVQAIDDFVNSRGIITFAAKEKTKTFVVQVKDDTIPEVMETFEIRLVSVSTVGGSGTTNISGASIDPLRATSSFVIDGNDFPNGLLQFNTSSNPPTLSDVPLPVAISQPQVCIGDITTVLIKKSEESGVVSLLVVRAQGTTGIVSVEWKTVDGTAKSAGKVPLDYAAGAGKLTFQNGQLYSYINIAIIDNQIPEGEKTFTVELLNPTGGATTGIGSKIDVVIDSSDGAYGVFQFEDSSLNVVAQELGDSGYNSVFLNVLRLQGDIGVIGVTWKILGNPGNDIVEVNGTVVFPHGVTRASIEIKIRGDTEPELNEVYQIQLTGTQQNVSLNVTLTVQRLYGKHGTVVVSYRTLSPTETYPYMPASVLRASTADFKPVTGAVQFQTDETIKEFTIQIYDDFEPENDESVFIQLTNVTVLSQPLNASVSAIIGPASQSYAQVIIRSNDNANGALELSPLSTSVSESSGSAGIGVNVIRKGGSFGQVSVRFQVINGTAFENLDFVVLSNRVILLDGETSKPVSVQIIDDQIPELTEVFYIKLLDQIEGGAVLGSSIDTVVKIEFSDDPVGAFGGTMGVVSLYWEAKLNGGFPVADISPTSGYVHFVSNDASKNILVAVLPDNTPEGQEDITFRLVNASNGGRLGNRKEFRLTIPPNDNPHGVIVLSNSNFTVEEKDTNDVQYISLTRIGGLYGQLRVYFSTVQIDIIQEASQGGNTVLSYFNAPSGGSRGVTGNSIDVSTVSNPAELTVSGNTFNIVT</sequence>
<evidence type="ECO:0000259" key="4">
    <source>
        <dbReference type="SMART" id="SM00237"/>
    </source>
</evidence>
<dbReference type="Pfam" id="PF03160">
    <property type="entry name" value="Calx-beta"/>
    <property type="match status" value="6"/>
</dbReference>
<dbReference type="InterPro" id="IPR003644">
    <property type="entry name" value="Calx_beta"/>
</dbReference>
<gene>
    <name evidence="5" type="ORF">KUTeg_017727</name>
</gene>
<dbReference type="InterPro" id="IPR038081">
    <property type="entry name" value="CalX-like_sf"/>
</dbReference>
<organism evidence="5 6">
    <name type="scientific">Tegillarca granosa</name>
    <name type="common">Malaysian cockle</name>
    <name type="synonym">Anadara granosa</name>
    <dbReference type="NCBI Taxonomy" id="220873"/>
    <lineage>
        <taxon>Eukaryota</taxon>
        <taxon>Metazoa</taxon>
        <taxon>Spiralia</taxon>
        <taxon>Lophotrochozoa</taxon>
        <taxon>Mollusca</taxon>
        <taxon>Bivalvia</taxon>
        <taxon>Autobranchia</taxon>
        <taxon>Pteriomorphia</taxon>
        <taxon>Arcoida</taxon>
        <taxon>Arcoidea</taxon>
        <taxon>Arcidae</taxon>
        <taxon>Tegillarca</taxon>
    </lineage>
</organism>
<dbReference type="PROSITE" id="PS51257">
    <property type="entry name" value="PROKAR_LIPOPROTEIN"/>
    <property type="match status" value="1"/>
</dbReference>
<reference evidence="5 6" key="1">
    <citation type="submission" date="2022-12" db="EMBL/GenBank/DDBJ databases">
        <title>Chromosome-level genome of Tegillarca granosa.</title>
        <authorList>
            <person name="Kim J."/>
        </authorList>
    </citation>
    <scope>NUCLEOTIDE SEQUENCE [LARGE SCALE GENOMIC DNA]</scope>
    <source>
        <strain evidence="5">Teg-2019</strain>
        <tissue evidence="5">Adductor muscle</tissue>
    </source>
</reference>
<feature type="domain" description="Calx-beta" evidence="4">
    <location>
        <begin position="500"/>
        <end position="602"/>
    </location>
</feature>
<dbReference type="Gene3D" id="2.60.40.2030">
    <property type="match status" value="6"/>
</dbReference>
<evidence type="ECO:0000313" key="6">
    <source>
        <dbReference type="Proteomes" id="UP001217089"/>
    </source>
</evidence>
<evidence type="ECO:0000256" key="2">
    <source>
        <dbReference type="ARBA" id="ARBA00022737"/>
    </source>
</evidence>
<dbReference type="SUPFAM" id="SSF141072">
    <property type="entry name" value="CalX-like"/>
    <property type="match status" value="6"/>
</dbReference>
<feature type="domain" description="Calx-beta" evidence="4">
    <location>
        <begin position="165"/>
        <end position="267"/>
    </location>
</feature>
<accession>A0ABQ9EFR7</accession>
<evidence type="ECO:0000313" key="5">
    <source>
        <dbReference type="EMBL" id="KAJ8304144.1"/>
    </source>
</evidence>
<keyword evidence="2" id="KW-0677">Repeat</keyword>
<protein>
    <recommendedName>
        <fullName evidence="4">Calx-beta domain-containing protein</fullName>
    </recommendedName>
</protein>
<keyword evidence="6" id="KW-1185">Reference proteome</keyword>
<keyword evidence="3" id="KW-0106">Calcium</keyword>
<dbReference type="SMART" id="SM00237">
    <property type="entry name" value="Calx_beta"/>
    <property type="match status" value="3"/>
</dbReference>
<dbReference type="PANTHER" id="PTHR46682">
    <property type="entry name" value="ADHESION G-PROTEIN COUPLED RECEPTOR V1"/>
    <property type="match status" value="1"/>
</dbReference>
<dbReference type="Proteomes" id="UP001217089">
    <property type="component" value="Unassembled WGS sequence"/>
</dbReference>
<feature type="domain" description="Calx-beta" evidence="4">
    <location>
        <begin position="4"/>
        <end position="110"/>
    </location>
</feature>